<organism evidence="5 6">
    <name type="scientific">Malassezia pachydermatis</name>
    <dbReference type="NCBI Taxonomy" id="77020"/>
    <lineage>
        <taxon>Eukaryota</taxon>
        <taxon>Fungi</taxon>
        <taxon>Dikarya</taxon>
        <taxon>Basidiomycota</taxon>
        <taxon>Ustilaginomycotina</taxon>
        <taxon>Malasseziomycetes</taxon>
        <taxon>Malasseziales</taxon>
        <taxon>Malasseziaceae</taxon>
        <taxon>Malassezia</taxon>
    </lineage>
</organism>
<dbReference type="OrthoDB" id="68611at2759"/>
<evidence type="ECO:0000256" key="3">
    <source>
        <dbReference type="ARBA" id="ARBA00022989"/>
    </source>
</evidence>
<protein>
    <submittedName>
        <fullName evidence="5">Uncharacterized protein</fullName>
    </submittedName>
</protein>
<dbReference type="PANTHER" id="PTHR47804:SF3">
    <property type="entry name" value="PROTEIN BRE4"/>
    <property type="match status" value="1"/>
</dbReference>
<comment type="subcellular location">
    <subcellularLocation>
        <location evidence="1">Membrane</location>
        <topology evidence="1">Multi-pass membrane protein</topology>
    </subcellularLocation>
</comment>
<evidence type="ECO:0000256" key="4">
    <source>
        <dbReference type="ARBA" id="ARBA00023136"/>
    </source>
</evidence>
<dbReference type="VEuPathDB" id="FungiDB:Malapachy_3004"/>
<dbReference type="PANTHER" id="PTHR47804">
    <property type="entry name" value="60S RIBOSOMAL PROTEIN L19"/>
    <property type="match status" value="1"/>
</dbReference>
<name>A0A0N0RSS3_9BASI</name>
<evidence type="ECO:0000313" key="6">
    <source>
        <dbReference type="Proteomes" id="UP000037751"/>
    </source>
</evidence>
<dbReference type="GO" id="GO:0016020">
    <property type="term" value="C:membrane"/>
    <property type="evidence" value="ECO:0007669"/>
    <property type="project" value="UniProtKB-SubCell"/>
</dbReference>
<dbReference type="AlphaFoldDB" id="A0A0N0RSS3"/>
<dbReference type="EMBL" id="LGAV01000001">
    <property type="protein sequence ID" value="KOS16553.1"/>
    <property type="molecule type" value="Genomic_DNA"/>
</dbReference>
<evidence type="ECO:0000256" key="2">
    <source>
        <dbReference type="ARBA" id="ARBA00022692"/>
    </source>
</evidence>
<accession>A0A0N0RSS3</accession>
<keyword evidence="2" id="KW-0812">Transmembrane</keyword>
<reference evidence="5 6" key="1">
    <citation type="submission" date="2015-07" db="EMBL/GenBank/DDBJ databases">
        <title>Draft Genome Sequence of Malassezia furfur CBS1878 and Malassezia pachydermatis CBS1879.</title>
        <authorList>
            <person name="Triana S."/>
            <person name="Ohm R."/>
            <person name="Gonzalez A."/>
            <person name="DeCock H."/>
            <person name="Restrepo S."/>
            <person name="Celis A."/>
        </authorList>
    </citation>
    <scope>NUCLEOTIDE SEQUENCE [LARGE SCALE GENOMIC DNA]</scope>
    <source>
        <strain evidence="5 6">CBS 1879</strain>
    </source>
</reference>
<gene>
    <name evidence="5" type="ORF">Malapachy_3004</name>
</gene>
<evidence type="ECO:0000256" key="1">
    <source>
        <dbReference type="ARBA" id="ARBA00004141"/>
    </source>
</evidence>
<keyword evidence="6" id="KW-1185">Reference proteome</keyword>
<dbReference type="STRING" id="77020.A0A0N0RSS3"/>
<proteinExistence type="predicted"/>
<sequence length="224" mass="25595">MIEHGFKTTPEMSKNFKDMEGNIRYQLGQCQGLVGIMSNEFSLVPKPVAILNRIYSRLDSIFTLFVALRMCRETGLLQHHQEAVYDVLPLRQELVSTVLLDLWMLGQSLITHTRMPQFLPSTRRSLEELIAAIALSYGEILNEESMTTAAWRRTYDGPSVPQRTFKEPLNLDINGHPSSRKSNKTVEGTLYILAEHSILSQVVYSLEALLQLMRYMLGELRVVH</sequence>
<dbReference type="RefSeq" id="XP_017994185.1">
    <property type="nucleotide sequence ID" value="XM_018137485.1"/>
</dbReference>
<comment type="caution">
    <text evidence="5">The sequence shown here is derived from an EMBL/GenBank/DDBJ whole genome shotgun (WGS) entry which is preliminary data.</text>
</comment>
<evidence type="ECO:0000313" key="5">
    <source>
        <dbReference type="EMBL" id="KOS16553.1"/>
    </source>
</evidence>
<dbReference type="GeneID" id="28729361"/>
<keyword evidence="4" id="KW-0472">Membrane</keyword>
<dbReference type="InterPro" id="IPR052430">
    <property type="entry name" value="IVT-Associated"/>
</dbReference>
<keyword evidence="3" id="KW-1133">Transmembrane helix</keyword>
<dbReference type="Proteomes" id="UP000037751">
    <property type="component" value="Unassembled WGS sequence"/>
</dbReference>